<dbReference type="AlphaFoldDB" id="A0A9W9APN1"/>
<dbReference type="GO" id="GO:0016020">
    <property type="term" value="C:membrane"/>
    <property type="evidence" value="ECO:0007669"/>
    <property type="project" value="UniProtKB-SubCell"/>
</dbReference>
<dbReference type="Proteomes" id="UP001150266">
    <property type="component" value="Unassembled WGS sequence"/>
</dbReference>
<evidence type="ECO:0000259" key="7">
    <source>
        <dbReference type="PROSITE" id="PS50922"/>
    </source>
</evidence>
<dbReference type="GO" id="GO:0055088">
    <property type="term" value="P:lipid homeostasis"/>
    <property type="evidence" value="ECO:0007669"/>
    <property type="project" value="TreeGrafter"/>
</dbReference>
<feature type="transmembrane region" description="Helical" evidence="6">
    <location>
        <begin position="196"/>
        <end position="216"/>
    </location>
</feature>
<feature type="domain" description="TLC" evidence="7">
    <location>
        <begin position="71"/>
        <end position="267"/>
    </location>
</feature>
<evidence type="ECO:0000256" key="4">
    <source>
        <dbReference type="ARBA" id="ARBA00023136"/>
    </source>
</evidence>
<evidence type="ECO:0000256" key="2">
    <source>
        <dbReference type="ARBA" id="ARBA00022692"/>
    </source>
</evidence>
<keyword evidence="9" id="KW-1185">Reference proteome</keyword>
<organism evidence="8 9">
    <name type="scientific">Lentinula aciculospora</name>
    <dbReference type="NCBI Taxonomy" id="153920"/>
    <lineage>
        <taxon>Eukaryota</taxon>
        <taxon>Fungi</taxon>
        <taxon>Dikarya</taxon>
        <taxon>Basidiomycota</taxon>
        <taxon>Agaricomycotina</taxon>
        <taxon>Agaricomycetes</taxon>
        <taxon>Agaricomycetidae</taxon>
        <taxon>Agaricales</taxon>
        <taxon>Marasmiineae</taxon>
        <taxon>Omphalotaceae</taxon>
        <taxon>Lentinula</taxon>
    </lineage>
</organism>
<name>A0A9W9APN1_9AGAR</name>
<evidence type="ECO:0000256" key="6">
    <source>
        <dbReference type="SAM" id="Phobius"/>
    </source>
</evidence>
<dbReference type="OrthoDB" id="10266980at2759"/>
<feature type="transmembrane region" description="Helical" evidence="6">
    <location>
        <begin position="140"/>
        <end position="158"/>
    </location>
</feature>
<reference evidence="8" key="1">
    <citation type="submission" date="2022-08" db="EMBL/GenBank/DDBJ databases">
        <title>A Global Phylogenomic Analysis of the Shiitake Genus Lentinula.</title>
        <authorList>
            <consortium name="DOE Joint Genome Institute"/>
            <person name="Sierra-Patev S."/>
            <person name="Min B."/>
            <person name="Naranjo-Ortiz M."/>
            <person name="Looney B."/>
            <person name="Konkel Z."/>
            <person name="Slot J.C."/>
            <person name="Sakamoto Y."/>
            <person name="Steenwyk J.L."/>
            <person name="Rokas A."/>
            <person name="Carro J."/>
            <person name="Camarero S."/>
            <person name="Ferreira P."/>
            <person name="Molpeceres G."/>
            <person name="Ruiz-Duenas F.J."/>
            <person name="Serrano A."/>
            <person name="Henrissat B."/>
            <person name="Drula E."/>
            <person name="Hughes K.W."/>
            <person name="Mata J.L."/>
            <person name="Ishikawa N.K."/>
            <person name="Vargas-Isla R."/>
            <person name="Ushijima S."/>
            <person name="Smith C.A."/>
            <person name="Ahrendt S."/>
            <person name="Andreopoulos W."/>
            <person name="He G."/>
            <person name="Labutti K."/>
            <person name="Lipzen A."/>
            <person name="Ng V."/>
            <person name="Riley R."/>
            <person name="Sandor L."/>
            <person name="Barry K."/>
            <person name="Martinez A.T."/>
            <person name="Xiao Y."/>
            <person name="Gibbons J.G."/>
            <person name="Terashima K."/>
            <person name="Grigoriev I.V."/>
            <person name="Hibbett D.S."/>
        </authorList>
    </citation>
    <scope>NUCLEOTIDE SEQUENCE</scope>
    <source>
        <strain evidence="8">JLM2183</strain>
    </source>
</reference>
<dbReference type="InterPro" id="IPR050846">
    <property type="entry name" value="TLCD"/>
</dbReference>
<evidence type="ECO:0000313" key="8">
    <source>
        <dbReference type="EMBL" id="KAJ4487719.1"/>
    </source>
</evidence>
<comment type="subcellular location">
    <subcellularLocation>
        <location evidence="1">Membrane</location>
        <topology evidence="1">Multi-pass membrane protein</topology>
    </subcellularLocation>
</comment>
<dbReference type="SMART" id="SM00724">
    <property type="entry name" value="TLC"/>
    <property type="match status" value="1"/>
</dbReference>
<comment type="caution">
    <text evidence="8">The sequence shown here is derived from an EMBL/GenBank/DDBJ whole genome shotgun (WGS) entry which is preliminary data.</text>
</comment>
<evidence type="ECO:0000313" key="9">
    <source>
        <dbReference type="Proteomes" id="UP001150266"/>
    </source>
</evidence>
<dbReference type="Pfam" id="PF03798">
    <property type="entry name" value="TRAM_LAG1_CLN8"/>
    <property type="match status" value="1"/>
</dbReference>
<dbReference type="GO" id="GO:0005783">
    <property type="term" value="C:endoplasmic reticulum"/>
    <property type="evidence" value="ECO:0007669"/>
    <property type="project" value="TreeGrafter"/>
</dbReference>
<keyword evidence="2 5" id="KW-0812">Transmembrane</keyword>
<protein>
    <submittedName>
        <fullName evidence="8">TLC domain-containing protein</fullName>
    </submittedName>
</protein>
<evidence type="ECO:0000256" key="1">
    <source>
        <dbReference type="ARBA" id="ARBA00004141"/>
    </source>
</evidence>
<dbReference type="InterPro" id="IPR006634">
    <property type="entry name" value="TLC-dom"/>
</dbReference>
<proteinExistence type="predicted"/>
<accession>A0A9W9APN1</accession>
<evidence type="ECO:0000256" key="5">
    <source>
        <dbReference type="PROSITE-ProRule" id="PRU00205"/>
    </source>
</evidence>
<dbReference type="PANTHER" id="PTHR13439:SF0">
    <property type="entry name" value="TOPOISOMERASE I DAMAGE AFFECTED PROTEIN 4"/>
    <property type="match status" value="1"/>
</dbReference>
<dbReference type="PROSITE" id="PS50922">
    <property type="entry name" value="TLC"/>
    <property type="match status" value="1"/>
</dbReference>
<gene>
    <name evidence="8" type="ORF">J3R30DRAFT_3430531</name>
</gene>
<evidence type="ECO:0000256" key="3">
    <source>
        <dbReference type="ARBA" id="ARBA00022989"/>
    </source>
</evidence>
<sequence>MDISAFSELEALTESFMKRLSNFALDLGLTRFPQHLNTFLTSLFFFLAIHQTFAPLISGWLSSSFRKMNSRGKNNWSIRVVSQLHALAIVPLALRALDSPVLDKDRAFGWDEDKSGSLQAIASAYFVWDTLDAIINYTDFGFIVHGLACSMIYLLSFTPFLSYYAARCLLWESSTIFLNIHWFLDKTNRTGSTFQLINGILLLATFFGMRLVYGAYVSYNFFFTLYDVRDKVPWSYLFVYGVGNVVLQGLNVVWFVKMIRALQKRFTSNPSVNRTSVKASRKLDAKKE</sequence>
<keyword evidence="3 6" id="KW-1133">Transmembrane helix</keyword>
<keyword evidence="4 5" id="KW-0472">Membrane</keyword>
<dbReference type="EMBL" id="JAOTPV010000002">
    <property type="protein sequence ID" value="KAJ4487719.1"/>
    <property type="molecule type" value="Genomic_DNA"/>
</dbReference>
<dbReference type="PANTHER" id="PTHR13439">
    <property type="entry name" value="CT120 PROTEIN"/>
    <property type="match status" value="1"/>
</dbReference>
<feature type="transmembrane region" description="Helical" evidence="6">
    <location>
        <begin position="39"/>
        <end position="61"/>
    </location>
</feature>
<feature type="transmembrane region" description="Helical" evidence="6">
    <location>
        <begin position="236"/>
        <end position="256"/>
    </location>
</feature>